<dbReference type="STRING" id="29364.SAMN04487772_101237"/>
<dbReference type="PANTHER" id="PTHR40448">
    <property type="entry name" value="TWO-COMPONENT SENSOR HISTIDINE KINASE"/>
    <property type="match status" value="1"/>
</dbReference>
<accession>A0A1H9Y9J5</accession>
<evidence type="ECO:0000256" key="1">
    <source>
        <dbReference type="SAM" id="Phobius"/>
    </source>
</evidence>
<dbReference type="Proteomes" id="UP000199800">
    <property type="component" value="Unassembled WGS sequence"/>
</dbReference>
<proteinExistence type="predicted"/>
<evidence type="ECO:0000259" key="2">
    <source>
        <dbReference type="Pfam" id="PF14501"/>
    </source>
</evidence>
<sequence>MNCVTFLLLCAVFVEAFIWLNAFDRFLVRKFNKLYMYCLYIFGDWLIAFIRAIAVRKMSELDTVFTVVLLLYVFIFVYKFYVDSLMRKLFLVGTMFILSLCSDFIVVGVLMLCKQSVEAISSEGMLNSVATLFSKLVLYLLVILFFRKRHKIETGEFIPIIFGTILYELPSVILFNKIYLLGDNEFLLLLFVFGQIVVLCLITYAIIIINGRKKAEQELRGRIHDIEIEMNSNSIWEATMAELQHFRHDVVSHLRLMKVLLDEQKTENAKQYLNEILSERINVAALENFPGLHNRNVAIVLSQRKSYAKDKGVAFWPEIMIDDFILKDKDICTILCNILDNAVEAASKCEDGYVNIIIKPDLDTKGYFIICNNNYKEIKLRKGKYVTTKVDKEKHGLGIDIVKKVVRCYSGKCFFSSKNDEFSVEIYIPGRDVIDDKDNSL</sequence>
<feature type="domain" description="Sensor histidine kinase NatK-like C-terminal" evidence="2">
    <location>
        <begin position="329"/>
        <end position="429"/>
    </location>
</feature>
<keyword evidence="4" id="KW-1185">Reference proteome</keyword>
<keyword evidence="1" id="KW-0812">Transmembrane</keyword>
<keyword evidence="3" id="KW-0418">Kinase</keyword>
<organism evidence="3 4">
    <name type="scientific">[Clostridium] polysaccharolyticum</name>
    <dbReference type="NCBI Taxonomy" id="29364"/>
    <lineage>
        <taxon>Bacteria</taxon>
        <taxon>Bacillati</taxon>
        <taxon>Bacillota</taxon>
        <taxon>Clostridia</taxon>
        <taxon>Lachnospirales</taxon>
        <taxon>Lachnospiraceae</taxon>
    </lineage>
</organism>
<dbReference type="InterPro" id="IPR036890">
    <property type="entry name" value="HATPase_C_sf"/>
</dbReference>
<protein>
    <submittedName>
        <fullName evidence="3">Sensor histidine kinase YesM</fullName>
    </submittedName>
</protein>
<evidence type="ECO:0000313" key="4">
    <source>
        <dbReference type="Proteomes" id="UP000199800"/>
    </source>
</evidence>
<keyword evidence="1" id="KW-1133">Transmembrane helix</keyword>
<dbReference type="Pfam" id="PF14501">
    <property type="entry name" value="HATPase_c_5"/>
    <property type="match status" value="1"/>
</dbReference>
<dbReference type="Gene3D" id="3.30.565.10">
    <property type="entry name" value="Histidine kinase-like ATPase, C-terminal domain"/>
    <property type="match status" value="1"/>
</dbReference>
<dbReference type="InterPro" id="IPR032834">
    <property type="entry name" value="NatK-like_C"/>
</dbReference>
<reference evidence="3 4" key="1">
    <citation type="submission" date="2016-10" db="EMBL/GenBank/DDBJ databases">
        <authorList>
            <person name="de Groot N.N."/>
        </authorList>
    </citation>
    <scope>NUCLEOTIDE SEQUENCE [LARGE SCALE GENOMIC DNA]</scope>
    <source>
        <strain evidence="3 4">DSM 1801</strain>
    </source>
</reference>
<dbReference type="Gene3D" id="1.10.287.130">
    <property type="match status" value="1"/>
</dbReference>
<feature type="transmembrane region" description="Helical" evidence="1">
    <location>
        <begin position="61"/>
        <end position="82"/>
    </location>
</feature>
<feature type="transmembrane region" description="Helical" evidence="1">
    <location>
        <begin position="186"/>
        <end position="209"/>
    </location>
</feature>
<keyword evidence="1" id="KW-0472">Membrane</keyword>
<dbReference type="EMBL" id="FOHN01000001">
    <property type="protein sequence ID" value="SES65605.1"/>
    <property type="molecule type" value="Genomic_DNA"/>
</dbReference>
<keyword evidence="3" id="KW-0808">Transferase</keyword>
<dbReference type="SUPFAM" id="SSF55874">
    <property type="entry name" value="ATPase domain of HSP90 chaperone/DNA topoisomerase II/histidine kinase"/>
    <property type="match status" value="1"/>
</dbReference>
<name>A0A1H9Y9J5_9FIRM</name>
<feature type="transmembrane region" description="Helical" evidence="1">
    <location>
        <begin position="6"/>
        <end position="22"/>
    </location>
</feature>
<feature type="transmembrane region" description="Helical" evidence="1">
    <location>
        <begin position="124"/>
        <end position="146"/>
    </location>
</feature>
<gene>
    <name evidence="3" type="ORF">SAMN04487772_101237</name>
</gene>
<dbReference type="PANTHER" id="PTHR40448:SF1">
    <property type="entry name" value="TWO-COMPONENT SENSOR HISTIDINE KINASE"/>
    <property type="match status" value="1"/>
</dbReference>
<feature type="transmembrane region" description="Helical" evidence="1">
    <location>
        <begin position="158"/>
        <end position="180"/>
    </location>
</feature>
<dbReference type="GO" id="GO:0042802">
    <property type="term" value="F:identical protein binding"/>
    <property type="evidence" value="ECO:0007669"/>
    <property type="project" value="TreeGrafter"/>
</dbReference>
<dbReference type="GO" id="GO:0016301">
    <property type="term" value="F:kinase activity"/>
    <property type="evidence" value="ECO:0007669"/>
    <property type="project" value="UniProtKB-KW"/>
</dbReference>
<dbReference type="AlphaFoldDB" id="A0A1H9Y9J5"/>
<feature type="transmembrane region" description="Helical" evidence="1">
    <location>
        <begin position="34"/>
        <end position="55"/>
    </location>
</feature>
<feature type="transmembrane region" description="Helical" evidence="1">
    <location>
        <begin position="89"/>
        <end position="112"/>
    </location>
</feature>
<evidence type="ECO:0000313" key="3">
    <source>
        <dbReference type="EMBL" id="SES65605.1"/>
    </source>
</evidence>